<name>A0A2R6NKU3_9APHY</name>
<feature type="region of interest" description="Disordered" evidence="1">
    <location>
        <begin position="60"/>
        <end position="140"/>
    </location>
</feature>
<sequence>MLVAIPHLQGTHLLLSIRKLAADRQRRFSLDGVSTQVPFFVKPSPDAPESIELQEFINRQTQGSHLLSPDTPVARGRDAERGQVTEFDHDEDRLRIPPNHSRSKNQRAPSPPHHNDAQPVSSEQGTALQDSAGGLPPLALDPPFSIQGIFARLSRRWDWDWLKDWEH</sequence>
<dbReference type="EMBL" id="MLYV02001122">
    <property type="protein sequence ID" value="PSR72973.1"/>
    <property type="molecule type" value="Genomic_DNA"/>
</dbReference>
<reference evidence="2 3" key="1">
    <citation type="submission" date="2018-02" db="EMBL/GenBank/DDBJ databases">
        <title>Genome sequence of the basidiomycete white-rot fungus Phlebia centrifuga.</title>
        <authorList>
            <person name="Granchi Z."/>
            <person name="Peng M."/>
            <person name="de Vries R.P."/>
            <person name="Hilden K."/>
            <person name="Makela M.R."/>
            <person name="Grigoriev I."/>
            <person name="Riley R."/>
        </authorList>
    </citation>
    <scope>NUCLEOTIDE SEQUENCE [LARGE SCALE GENOMIC DNA]</scope>
    <source>
        <strain evidence="2 3">FBCC195</strain>
    </source>
</reference>
<evidence type="ECO:0000313" key="2">
    <source>
        <dbReference type="EMBL" id="PSR72973.1"/>
    </source>
</evidence>
<dbReference type="Proteomes" id="UP000186601">
    <property type="component" value="Unassembled WGS sequence"/>
</dbReference>
<keyword evidence="3" id="KW-1185">Reference proteome</keyword>
<proteinExistence type="predicted"/>
<protein>
    <submittedName>
        <fullName evidence="2">Uncharacterized protein</fullName>
    </submittedName>
</protein>
<dbReference type="AlphaFoldDB" id="A0A2R6NKU3"/>
<feature type="compositionally biased region" description="Basic and acidic residues" evidence="1">
    <location>
        <begin position="75"/>
        <end position="95"/>
    </location>
</feature>
<evidence type="ECO:0000313" key="3">
    <source>
        <dbReference type="Proteomes" id="UP000186601"/>
    </source>
</evidence>
<evidence type="ECO:0000256" key="1">
    <source>
        <dbReference type="SAM" id="MobiDB-lite"/>
    </source>
</evidence>
<feature type="compositionally biased region" description="Polar residues" evidence="1">
    <location>
        <begin position="118"/>
        <end position="129"/>
    </location>
</feature>
<comment type="caution">
    <text evidence="2">The sequence shown here is derived from an EMBL/GenBank/DDBJ whole genome shotgun (WGS) entry which is preliminary data.</text>
</comment>
<accession>A0A2R6NKU3</accession>
<gene>
    <name evidence="2" type="ORF">PHLCEN_2v11158</name>
</gene>
<organism evidence="2 3">
    <name type="scientific">Hermanssonia centrifuga</name>
    <dbReference type="NCBI Taxonomy" id="98765"/>
    <lineage>
        <taxon>Eukaryota</taxon>
        <taxon>Fungi</taxon>
        <taxon>Dikarya</taxon>
        <taxon>Basidiomycota</taxon>
        <taxon>Agaricomycotina</taxon>
        <taxon>Agaricomycetes</taxon>
        <taxon>Polyporales</taxon>
        <taxon>Meruliaceae</taxon>
        <taxon>Hermanssonia</taxon>
    </lineage>
</organism>